<evidence type="ECO:0000313" key="4">
    <source>
        <dbReference type="Proteomes" id="UP000824175"/>
    </source>
</evidence>
<gene>
    <name evidence="3" type="ORF">IAD15_07215</name>
</gene>
<keyword evidence="1" id="KW-0812">Transmembrane</keyword>
<keyword evidence="2" id="KW-0732">Signal</keyword>
<evidence type="ECO:0000256" key="1">
    <source>
        <dbReference type="SAM" id="Phobius"/>
    </source>
</evidence>
<keyword evidence="1" id="KW-1133">Transmembrane helix</keyword>
<organism evidence="3 4">
    <name type="scientific">Candidatus Fimiplasma intestinipullorum</name>
    <dbReference type="NCBI Taxonomy" id="2840825"/>
    <lineage>
        <taxon>Bacteria</taxon>
        <taxon>Bacillati</taxon>
        <taxon>Bacillota</taxon>
        <taxon>Clostridia</taxon>
        <taxon>Eubacteriales</taxon>
        <taxon>Candidatus Fimiplasma</taxon>
    </lineage>
</organism>
<feature type="transmembrane region" description="Helical" evidence="1">
    <location>
        <begin position="114"/>
        <end position="132"/>
    </location>
</feature>
<proteinExistence type="predicted"/>
<feature type="signal peptide" evidence="2">
    <location>
        <begin position="1"/>
        <end position="22"/>
    </location>
</feature>
<name>A0A9D1L0K2_9FIRM</name>
<dbReference type="Proteomes" id="UP000824175">
    <property type="component" value="Unassembled WGS sequence"/>
</dbReference>
<accession>A0A9D1L0K2</accession>
<dbReference type="EMBL" id="DVMJ01000059">
    <property type="protein sequence ID" value="HIU13840.1"/>
    <property type="molecule type" value="Genomic_DNA"/>
</dbReference>
<keyword evidence="1" id="KW-0472">Membrane</keyword>
<reference evidence="3" key="2">
    <citation type="journal article" date="2021" name="PeerJ">
        <title>Extensive microbial diversity within the chicken gut microbiome revealed by metagenomics and culture.</title>
        <authorList>
            <person name="Gilroy R."/>
            <person name="Ravi A."/>
            <person name="Getino M."/>
            <person name="Pursley I."/>
            <person name="Horton D.L."/>
            <person name="Alikhan N.F."/>
            <person name="Baker D."/>
            <person name="Gharbi K."/>
            <person name="Hall N."/>
            <person name="Watson M."/>
            <person name="Adriaenssens E.M."/>
            <person name="Foster-Nyarko E."/>
            <person name="Jarju S."/>
            <person name="Secka A."/>
            <person name="Antonio M."/>
            <person name="Oren A."/>
            <person name="Chaudhuri R.R."/>
            <person name="La Ragione R."/>
            <person name="Hildebrand F."/>
            <person name="Pallen M.J."/>
        </authorList>
    </citation>
    <scope>NUCLEOTIDE SEQUENCE</scope>
    <source>
        <strain evidence="3">CHK195-11698</strain>
    </source>
</reference>
<dbReference type="AlphaFoldDB" id="A0A9D1L0K2"/>
<sequence length="194" mass="21697">MKKKILGLICFVLLLSGLEFLAATQGPTLLPSDVLSGEILEQQYQGGKWQYTSGGADATANHRLVMTQVTYIDQEAVHERITEILDKRINVDWIKSLVWLGIFTTMWFIGFKRVFSVGILCLLFLYATTFAWQQEAALLAKAHREDEGLITMTYQVSYNGSWTTASQIVPWQASQGILQLPDAAYGTGIYTPNP</sequence>
<feature type="chain" id="PRO_5038693100" evidence="2">
    <location>
        <begin position="23"/>
        <end position="194"/>
    </location>
</feature>
<protein>
    <submittedName>
        <fullName evidence="3">Uncharacterized protein</fullName>
    </submittedName>
</protein>
<reference evidence="3" key="1">
    <citation type="submission" date="2020-10" db="EMBL/GenBank/DDBJ databases">
        <authorList>
            <person name="Gilroy R."/>
        </authorList>
    </citation>
    <scope>NUCLEOTIDE SEQUENCE</scope>
    <source>
        <strain evidence="3">CHK195-11698</strain>
    </source>
</reference>
<evidence type="ECO:0000313" key="3">
    <source>
        <dbReference type="EMBL" id="HIU13840.1"/>
    </source>
</evidence>
<comment type="caution">
    <text evidence="3">The sequence shown here is derived from an EMBL/GenBank/DDBJ whole genome shotgun (WGS) entry which is preliminary data.</text>
</comment>
<evidence type="ECO:0000256" key="2">
    <source>
        <dbReference type="SAM" id="SignalP"/>
    </source>
</evidence>